<keyword evidence="4 5" id="KW-0472">Membrane</keyword>
<dbReference type="InterPro" id="IPR036259">
    <property type="entry name" value="MFS_trans_sf"/>
</dbReference>
<evidence type="ECO:0000256" key="2">
    <source>
        <dbReference type="ARBA" id="ARBA00022692"/>
    </source>
</evidence>
<keyword evidence="3 5" id="KW-1133">Transmembrane helix</keyword>
<dbReference type="Proteomes" id="UP001054945">
    <property type="component" value="Unassembled WGS sequence"/>
</dbReference>
<dbReference type="SUPFAM" id="SSF103473">
    <property type="entry name" value="MFS general substrate transporter"/>
    <property type="match status" value="1"/>
</dbReference>
<keyword evidence="7" id="KW-1185">Reference proteome</keyword>
<dbReference type="PANTHER" id="PTHR11662:SF399">
    <property type="entry name" value="FI19708P1-RELATED"/>
    <property type="match status" value="1"/>
</dbReference>
<evidence type="ECO:0000256" key="1">
    <source>
        <dbReference type="ARBA" id="ARBA00004141"/>
    </source>
</evidence>
<reference evidence="6 7" key="1">
    <citation type="submission" date="2021-06" db="EMBL/GenBank/DDBJ databases">
        <title>Caerostris extrusa draft genome.</title>
        <authorList>
            <person name="Kono N."/>
            <person name="Arakawa K."/>
        </authorList>
    </citation>
    <scope>NUCLEOTIDE SEQUENCE [LARGE SCALE GENOMIC DNA]</scope>
</reference>
<keyword evidence="2 5" id="KW-0812">Transmembrane</keyword>
<sequence>MANLKLVFYIYEKDQQAHFTEGLHHTAIIEMAVEISKFATSWRLWDLVASFVLSALRLNISIGIVAMVNWTAVKSDIPESARAEECKYTDAAVRREREDGPFLWDPYIQGHILSCYFYGLSATQLLGGRMAELVSAKYVLLIGTVLATIANTLIPVVASSFAVGYPVMALQVFKGCGQNGLMSAMPNIAEALILVSTSVVSDRLLKKQVLTATTIRKICVCTSNVKNDDNKSAMIQIAGIIMPAFSVLMGKMGSPTERARFMSVISSGMPVEGFLRLSSPDYSAIPLCLDGLTSSTCSTACGEDYTLWFLLSSSESSFLSCEMKASYTKLF</sequence>
<dbReference type="AlphaFoldDB" id="A0AAV4PDG8"/>
<name>A0AAV4PDG8_CAEEX</name>
<proteinExistence type="predicted"/>
<evidence type="ECO:0000256" key="5">
    <source>
        <dbReference type="SAM" id="Phobius"/>
    </source>
</evidence>
<accession>A0AAV4PDG8</accession>
<evidence type="ECO:0000256" key="4">
    <source>
        <dbReference type="ARBA" id="ARBA00023136"/>
    </source>
</evidence>
<comment type="subcellular location">
    <subcellularLocation>
        <location evidence="1">Membrane</location>
        <topology evidence="1">Multi-pass membrane protein</topology>
    </subcellularLocation>
</comment>
<evidence type="ECO:0000256" key="3">
    <source>
        <dbReference type="ARBA" id="ARBA00022989"/>
    </source>
</evidence>
<dbReference type="GO" id="GO:0016020">
    <property type="term" value="C:membrane"/>
    <property type="evidence" value="ECO:0007669"/>
    <property type="project" value="UniProtKB-SubCell"/>
</dbReference>
<dbReference type="EMBL" id="BPLR01004525">
    <property type="protein sequence ID" value="GIX95477.1"/>
    <property type="molecule type" value="Genomic_DNA"/>
</dbReference>
<dbReference type="GO" id="GO:0022857">
    <property type="term" value="F:transmembrane transporter activity"/>
    <property type="evidence" value="ECO:0007669"/>
    <property type="project" value="InterPro"/>
</dbReference>
<gene>
    <name evidence="6" type="primary">Picot_23</name>
    <name evidence="6" type="ORF">CEXT_696451</name>
</gene>
<dbReference type="InterPro" id="IPR011701">
    <property type="entry name" value="MFS"/>
</dbReference>
<feature type="transmembrane region" description="Helical" evidence="5">
    <location>
        <begin position="138"/>
        <end position="163"/>
    </location>
</feature>
<feature type="transmembrane region" description="Helical" evidence="5">
    <location>
        <begin position="233"/>
        <end position="250"/>
    </location>
</feature>
<protein>
    <submittedName>
        <fullName evidence="6">Inorganic phosphate cotransporter</fullName>
    </submittedName>
</protein>
<comment type="caution">
    <text evidence="6">The sequence shown here is derived from an EMBL/GenBank/DDBJ whole genome shotgun (WGS) entry which is preliminary data.</text>
</comment>
<dbReference type="Pfam" id="PF07690">
    <property type="entry name" value="MFS_1"/>
    <property type="match status" value="1"/>
</dbReference>
<dbReference type="PANTHER" id="PTHR11662">
    <property type="entry name" value="SOLUTE CARRIER FAMILY 17"/>
    <property type="match status" value="1"/>
</dbReference>
<dbReference type="Gene3D" id="1.20.1250.20">
    <property type="entry name" value="MFS general substrate transporter like domains"/>
    <property type="match status" value="1"/>
</dbReference>
<dbReference type="GO" id="GO:0006820">
    <property type="term" value="P:monoatomic anion transport"/>
    <property type="evidence" value="ECO:0007669"/>
    <property type="project" value="TreeGrafter"/>
</dbReference>
<evidence type="ECO:0000313" key="6">
    <source>
        <dbReference type="EMBL" id="GIX95477.1"/>
    </source>
</evidence>
<evidence type="ECO:0000313" key="7">
    <source>
        <dbReference type="Proteomes" id="UP001054945"/>
    </source>
</evidence>
<dbReference type="InterPro" id="IPR050382">
    <property type="entry name" value="MFS_Na/Anion_cotransporter"/>
</dbReference>
<organism evidence="6 7">
    <name type="scientific">Caerostris extrusa</name>
    <name type="common">Bark spider</name>
    <name type="synonym">Caerostris bankana</name>
    <dbReference type="NCBI Taxonomy" id="172846"/>
    <lineage>
        <taxon>Eukaryota</taxon>
        <taxon>Metazoa</taxon>
        <taxon>Ecdysozoa</taxon>
        <taxon>Arthropoda</taxon>
        <taxon>Chelicerata</taxon>
        <taxon>Arachnida</taxon>
        <taxon>Araneae</taxon>
        <taxon>Araneomorphae</taxon>
        <taxon>Entelegynae</taxon>
        <taxon>Araneoidea</taxon>
        <taxon>Araneidae</taxon>
        <taxon>Caerostris</taxon>
    </lineage>
</organism>